<evidence type="ECO:0000313" key="3">
    <source>
        <dbReference type="Proteomes" id="UP000275078"/>
    </source>
</evidence>
<proteinExistence type="predicted"/>
<accession>A0A3N4I389</accession>
<sequence length="233" mass="26037">MEQPIPVKCHAGSTDVRVVSEKPDTPSLGPADDISQLLLIPNLKDIPLSVKPGDFYYHEEIDGGWRLADWEVFSSRYLKDMTVEKQGVADRLMQDVQRFFAAQGPIERVASRILTLVFNASETIDLLDVFRAQRIHIATVLSFAATSTLTKRLRSGLVRLGQLELIRLVLDLTVRVQIALILQFAHDFRSECISHIEIGDPASGNAGLSREEVGDDQDSVEIEEDHPDYVQLS</sequence>
<organism evidence="2 3">
    <name type="scientific">Ascobolus immersus RN42</name>
    <dbReference type="NCBI Taxonomy" id="1160509"/>
    <lineage>
        <taxon>Eukaryota</taxon>
        <taxon>Fungi</taxon>
        <taxon>Dikarya</taxon>
        <taxon>Ascomycota</taxon>
        <taxon>Pezizomycotina</taxon>
        <taxon>Pezizomycetes</taxon>
        <taxon>Pezizales</taxon>
        <taxon>Ascobolaceae</taxon>
        <taxon>Ascobolus</taxon>
    </lineage>
</organism>
<evidence type="ECO:0000256" key="1">
    <source>
        <dbReference type="SAM" id="MobiDB-lite"/>
    </source>
</evidence>
<evidence type="ECO:0000313" key="2">
    <source>
        <dbReference type="EMBL" id="RPA78560.1"/>
    </source>
</evidence>
<feature type="region of interest" description="Disordered" evidence="1">
    <location>
        <begin position="204"/>
        <end position="233"/>
    </location>
</feature>
<reference evidence="2 3" key="1">
    <citation type="journal article" date="2018" name="Nat. Ecol. Evol.">
        <title>Pezizomycetes genomes reveal the molecular basis of ectomycorrhizal truffle lifestyle.</title>
        <authorList>
            <person name="Murat C."/>
            <person name="Payen T."/>
            <person name="Noel B."/>
            <person name="Kuo A."/>
            <person name="Morin E."/>
            <person name="Chen J."/>
            <person name="Kohler A."/>
            <person name="Krizsan K."/>
            <person name="Balestrini R."/>
            <person name="Da Silva C."/>
            <person name="Montanini B."/>
            <person name="Hainaut M."/>
            <person name="Levati E."/>
            <person name="Barry K.W."/>
            <person name="Belfiori B."/>
            <person name="Cichocki N."/>
            <person name="Clum A."/>
            <person name="Dockter R.B."/>
            <person name="Fauchery L."/>
            <person name="Guy J."/>
            <person name="Iotti M."/>
            <person name="Le Tacon F."/>
            <person name="Lindquist E.A."/>
            <person name="Lipzen A."/>
            <person name="Malagnac F."/>
            <person name="Mello A."/>
            <person name="Molinier V."/>
            <person name="Miyauchi S."/>
            <person name="Poulain J."/>
            <person name="Riccioni C."/>
            <person name="Rubini A."/>
            <person name="Sitrit Y."/>
            <person name="Splivallo R."/>
            <person name="Traeger S."/>
            <person name="Wang M."/>
            <person name="Zifcakova L."/>
            <person name="Wipf D."/>
            <person name="Zambonelli A."/>
            <person name="Paolocci F."/>
            <person name="Nowrousian M."/>
            <person name="Ottonello S."/>
            <person name="Baldrian P."/>
            <person name="Spatafora J.W."/>
            <person name="Henrissat B."/>
            <person name="Nagy L.G."/>
            <person name="Aury J.M."/>
            <person name="Wincker P."/>
            <person name="Grigoriev I.V."/>
            <person name="Bonfante P."/>
            <person name="Martin F.M."/>
        </authorList>
    </citation>
    <scope>NUCLEOTIDE SEQUENCE [LARGE SCALE GENOMIC DNA]</scope>
    <source>
        <strain evidence="2 3">RN42</strain>
    </source>
</reference>
<feature type="compositionally biased region" description="Acidic residues" evidence="1">
    <location>
        <begin position="213"/>
        <end position="226"/>
    </location>
</feature>
<protein>
    <submittedName>
        <fullName evidence="2">Uncharacterized protein</fullName>
    </submittedName>
</protein>
<feature type="non-terminal residue" evidence="2">
    <location>
        <position position="233"/>
    </location>
</feature>
<keyword evidence="3" id="KW-1185">Reference proteome</keyword>
<gene>
    <name evidence="2" type="ORF">BJ508DRAFT_416523</name>
</gene>
<dbReference type="AlphaFoldDB" id="A0A3N4I389"/>
<dbReference type="EMBL" id="ML119710">
    <property type="protein sequence ID" value="RPA78560.1"/>
    <property type="molecule type" value="Genomic_DNA"/>
</dbReference>
<dbReference type="Proteomes" id="UP000275078">
    <property type="component" value="Unassembled WGS sequence"/>
</dbReference>
<name>A0A3N4I389_ASCIM</name>